<reference evidence="4" key="2">
    <citation type="journal article" date="2022" name="BMC Microbiol.">
        <title>Whole genome sequencing of Moraxella bovis strains from North America reveals two genotypes with different genetic determinants.</title>
        <authorList>
            <person name="Wynn E.L."/>
            <person name="Hille M.M."/>
            <person name="Loy J.D."/>
            <person name="Schuller G."/>
            <person name="Kuhn K.L."/>
            <person name="Dickey A.M."/>
            <person name="Bono J.L."/>
            <person name="Clawson M.L."/>
        </authorList>
    </citation>
    <scope>NUCLEOTIDE SEQUENCE</scope>
    <source>
        <strain evidence="4">SAM102599</strain>
    </source>
</reference>
<reference evidence="3 5" key="1">
    <citation type="submission" date="2018-06" db="EMBL/GenBank/DDBJ databases">
        <authorList>
            <consortium name="Pathogen Informatics"/>
            <person name="Doyle S."/>
        </authorList>
    </citation>
    <scope>NUCLEOTIDE SEQUENCE [LARGE SCALE GENOMIC DNA]</scope>
    <source>
        <strain evidence="3 5">NCTC9426</strain>
    </source>
</reference>
<keyword evidence="2" id="KW-1133">Transmembrane helix</keyword>
<feature type="transmembrane region" description="Helical" evidence="2">
    <location>
        <begin position="81"/>
        <end position="107"/>
    </location>
</feature>
<feature type="transmembrane region" description="Helical" evidence="2">
    <location>
        <begin position="216"/>
        <end position="234"/>
    </location>
</feature>
<accession>A0A378PRK0</accession>
<dbReference type="RefSeq" id="WP_115368899.1">
    <property type="nucleotide sequence ID" value="NZ_CP087830.1"/>
</dbReference>
<feature type="transmembrane region" description="Helical" evidence="2">
    <location>
        <begin position="6"/>
        <end position="26"/>
    </location>
</feature>
<evidence type="ECO:0000256" key="2">
    <source>
        <dbReference type="SAM" id="Phobius"/>
    </source>
</evidence>
<keyword evidence="2" id="KW-0472">Membrane</keyword>
<protein>
    <submittedName>
        <fullName evidence="3">Uncharacterized protein</fullName>
    </submittedName>
</protein>
<dbReference type="EMBL" id="UGPZ01000002">
    <property type="protein sequence ID" value="STY90759.1"/>
    <property type="molecule type" value="Genomic_DNA"/>
</dbReference>
<evidence type="ECO:0000256" key="1">
    <source>
        <dbReference type="SAM" id="Coils"/>
    </source>
</evidence>
<feature type="transmembrane region" description="Helical" evidence="2">
    <location>
        <begin position="54"/>
        <end position="75"/>
    </location>
</feature>
<dbReference type="Proteomes" id="UP001163632">
    <property type="component" value="Chromosome"/>
</dbReference>
<proteinExistence type="predicted"/>
<evidence type="ECO:0000313" key="4">
    <source>
        <dbReference type="EMBL" id="UZA03126.1"/>
    </source>
</evidence>
<gene>
    <name evidence="4" type="ORF">LP092_14545</name>
    <name evidence="3" type="ORF">NCTC9426_00788</name>
</gene>
<name>A0A378PRK0_MORBO</name>
<evidence type="ECO:0000313" key="6">
    <source>
        <dbReference type="Proteomes" id="UP001163632"/>
    </source>
</evidence>
<dbReference type="Proteomes" id="UP000254133">
    <property type="component" value="Unassembled WGS sequence"/>
</dbReference>
<feature type="transmembrane region" description="Helical" evidence="2">
    <location>
        <begin position="128"/>
        <end position="152"/>
    </location>
</feature>
<keyword evidence="6" id="KW-1185">Reference proteome</keyword>
<dbReference type="EMBL" id="CP087830">
    <property type="protein sequence ID" value="UZA03126.1"/>
    <property type="molecule type" value="Genomic_DNA"/>
</dbReference>
<feature type="coiled-coil region" evidence="1">
    <location>
        <begin position="157"/>
        <end position="184"/>
    </location>
</feature>
<keyword evidence="1" id="KW-0175">Coiled coil</keyword>
<evidence type="ECO:0000313" key="3">
    <source>
        <dbReference type="EMBL" id="STY90759.1"/>
    </source>
</evidence>
<organism evidence="3 5">
    <name type="scientific">Moraxella bovis</name>
    <dbReference type="NCBI Taxonomy" id="476"/>
    <lineage>
        <taxon>Bacteria</taxon>
        <taxon>Pseudomonadati</taxon>
        <taxon>Pseudomonadota</taxon>
        <taxon>Gammaproteobacteria</taxon>
        <taxon>Moraxellales</taxon>
        <taxon>Moraxellaceae</taxon>
        <taxon>Moraxella</taxon>
    </lineage>
</organism>
<keyword evidence="2" id="KW-0812">Transmembrane</keyword>
<evidence type="ECO:0000313" key="5">
    <source>
        <dbReference type="Proteomes" id="UP000254133"/>
    </source>
</evidence>
<dbReference type="AlphaFoldDB" id="A0A378PRK0"/>
<sequence>MAFIESNLIWFIGAFFVSVLVFVLWWRKKIWDKTRQVHVDEDLYKRKPPLLVRYPVLCYIAISATLSAIGVALLSKHLYNSWSFFFVSVQLMALVYALLIAGIAFLFKRTSDQYVFATKLKNKGLVKVLYDIFQNGLLVGFSIIIIEMIFIYKPILYKIENENEKLLQLQIDELTKQAKQSASEADLNLEVIINAQEIEAEARQAIRGSLVDNDDVLLFLLGHVVVLVLAAVILGQEQKKSGFLGEAGELFEDRLLVTEQGLVLSILPDVDEFDLIVASSKWFSPTDIEFISSQNGGVDKIVLLSTVVAKLGVEENIFENFQQAKYSRRKVRSDEN</sequence>